<dbReference type="InterPro" id="IPR029058">
    <property type="entry name" value="AB_hydrolase_fold"/>
</dbReference>
<sequence>MVSSLLKLLCIACLITAAHSSAAQVLKTEDVIFKAQKDTITFGATITSPQKKGRYPAVVIVSGTGPQDRNGTMAGHPFFEQIAAYVSESGYVVLRMDDRGVGQTTGVYSQATTRNFAMDALEAVQFLKSYPAVDTTQIGLLGHSEGGAAIAIAAAQCADVKFLVSLAGLATNGLESLFVQNESLVNSSKLSAIDKKRSNEINRLMFSVAYQYAHSDSLKSMLETTYNDWKLKDDVYFQSLGIDRDMFRFPLYSYVNHATGPWYRYFVRYNAEMVLGQIDVPVLAINGDRDTFVLPENLNNWQQYTMAGRHQKVTTYLLESTNHLLQHCETCQPSEYASLGAIPSSTLAKIVDWIRTVTKS</sequence>
<feature type="domain" description="Xaa-Pro dipeptidyl-peptidase-like" evidence="2">
    <location>
        <begin position="41"/>
        <end position="323"/>
    </location>
</feature>
<dbReference type="Gene3D" id="3.40.50.1820">
    <property type="entry name" value="alpha/beta hydrolase"/>
    <property type="match status" value="1"/>
</dbReference>
<gene>
    <name evidence="3" type="ORF">GCM10017764_31530</name>
</gene>
<feature type="signal peptide" evidence="1">
    <location>
        <begin position="1"/>
        <end position="23"/>
    </location>
</feature>
<dbReference type="PANTHER" id="PTHR43265:SF1">
    <property type="entry name" value="ESTERASE ESTD"/>
    <property type="match status" value="1"/>
</dbReference>
<evidence type="ECO:0000313" key="4">
    <source>
        <dbReference type="Proteomes" id="UP000620550"/>
    </source>
</evidence>
<dbReference type="EMBL" id="BNAF01000013">
    <property type="protein sequence ID" value="GHE45929.1"/>
    <property type="molecule type" value="Genomic_DNA"/>
</dbReference>
<organism evidence="3 4">
    <name type="scientific">Sphingobacterium griseoflavum</name>
    <dbReference type="NCBI Taxonomy" id="1474952"/>
    <lineage>
        <taxon>Bacteria</taxon>
        <taxon>Pseudomonadati</taxon>
        <taxon>Bacteroidota</taxon>
        <taxon>Sphingobacteriia</taxon>
        <taxon>Sphingobacteriales</taxon>
        <taxon>Sphingobacteriaceae</taxon>
        <taxon>Sphingobacterium</taxon>
    </lineage>
</organism>
<accession>A0ABQ3HY08</accession>
<dbReference type="InterPro" id="IPR000383">
    <property type="entry name" value="Xaa-Pro-like_dom"/>
</dbReference>
<dbReference type="SUPFAM" id="SSF53474">
    <property type="entry name" value="alpha/beta-Hydrolases"/>
    <property type="match status" value="1"/>
</dbReference>
<name>A0ABQ3HY08_9SPHI</name>
<keyword evidence="1" id="KW-0732">Signal</keyword>
<dbReference type="PANTHER" id="PTHR43265">
    <property type="entry name" value="ESTERASE ESTD"/>
    <property type="match status" value="1"/>
</dbReference>
<dbReference type="InterPro" id="IPR053145">
    <property type="entry name" value="AB_hydrolase_Est10"/>
</dbReference>
<evidence type="ECO:0000256" key="1">
    <source>
        <dbReference type="SAM" id="SignalP"/>
    </source>
</evidence>
<dbReference type="Pfam" id="PF02129">
    <property type="entry name" value="Peptidase_S15"/>
    <property type="match status" value="1"/>
</dbReference>
<reference evidence="4" key="1">
    <citation type="journal article" date="2019" name="Int. J. Syst. Evol. Microbiol.">
        <title>The Global Catalogue of Microorganisms (GCM) 10K type strain sequencing project: providing services to taxonomists for standard genome sequencing and annotation.</title>
        <authorList>
            <consortium name="The Broad Institute Genomics Platform"/>
            <consortium name="The Broad Institute Genome Sequencing Center for Infectious Disease"/>
            <person name="Wu L."/>
            <person name="Ma J."/>
        </authorList>
    </citation>
    <scope>NUCLEOTIDE SEQUENCE [LARGE SCALE GENOMIC DNA]</scope>
    <source>
        <strain evidence="4">CGMCC 1.12966</strain>
    </source>
</reference>
<dbReference type="RefSeq" id="WP_189627673.1">
    <property type="nucleotide sequence ID" value="NZ_BNAF01000013.1"/>
</dbReference>
<proteinExistence type="predicted"/>
<comment type="caution">
    <text evidence="3">The sequence shown here is derived from an EMBL/GenBank/DDBJ whole genome shotgun (WGS) entry which is preliminary data.</text>
</comment>
<protein>
    <recommendedName>
        <fullName evidence="2">Xaa-Pro dipeptidyl-peptidase-like domain-containing protein</fullName>
    </recommendedName>
</protein>
<keyword evidence="4" id="KW-1185">Reference proteome</keyword>
<dbReference type="Proteomes" id="UP000620550">
    <property type="component" value="Unassembled WGS sequence"/>
</dbReference>
<evidence type="ECO:0000313" key="3">
    <source>
        <dbReference type="EMBL" id="GHE45929.1"/>
    </source>
</evidence>
<feature type="chain" id="PRO_5045473166" description="Xaa-Pro dipeptidyl-peptidase-like domain-containing protein" evidence="1">
    <location>
        <begin position="24"/>
        <end position="360"/>
    </location>
</feature>
<evidence type="ECO:0000259" key="2">
    <source>
        <dbReference type="Pfam" id="PF02129"/>
    </source>
</evidence>